<dbReference type="Pfam" id="PF00356">
    <property type="entry name" value="LacI"/>
    <property type="match status" value="1"/>
</dbReference>
<feature type="domain" description="HTH lacI-type" evidence="4">
    <location>
        <begin position="5"/>
        <end position="59"/>
    </location>
</feature>
<dbReference type="Pfam" id="PF13407">
    <property type="entry name" value="Peripla_BP_4"/>
    <property type="match status" value="1"/>
</dbReference>
<evidence type="ECO:0000256" key="3">
    <source>
        <dbReference type="ARBA" id="ARBA00023163"/>
    </source>
</evidence>
<name>A0A1H6BQC7_9RHOB</name>
<gene>
    <name evidence="5" type="ORF">SAMN04488045_3707</name>
</gene>
<dbReference type="InterPro" id="IPR000843">
    <property type="entry name" value="HTH_LacI"/>
</dbReference>
<accession>A0A1H6BQC7</accession>
<sequence length="343" mass="37730">MARKPTITDLARECGLGPATVDRVLHERPNVSDRARELVAQAAARLGYPVPATLSLHSRADLPKLTLGFVLHKQGQSFYQDFAREIEKACQARSDVSITPHIRFSPSQSPEDFVREMTAAAEQCDAIAATAVNHTSTARVTEDLMKQGVPVFSALNDFARSAGAGYFGMDNMKVGRIAASVMAMRHQRDCTVGVMIGGTRWHGQAMRETGFRTYLREYAPQIQVLDTLVNLETRQLTYEATLDLLNRVPDLAGMYVAGGGMEGAIAAVREARPPNKIALIVNELTPESRSALADRYLTLVVATPLEKLCQRLIDSMVQRIQEPEQKPSIPAMLEPLLYLPESI</sequence>
<protein>
    <submittedName>
        <fullName evidence="5">Transcriptional regulator, LacI family</fullName>
    </submittedName>
</protein>
<dbReference type="SUPFAM" id="SSF47413">
    <property type="entry name" value="lambda repressor-like DNA-binding domains"/>
    <property type="match status" value="1"/>
</dbReference>
<dbReference type="RefSeq" id="WP_103911860.1">
    <property type="nucleotide sequence ID" value="NZ_FNUZ01000008.1"/>
</dbReference>
<dbReference type="GO" id="GO:0000976">
    <property type="term" value="F:transcription cis-regulatory region binding"/>
    <property type="evidence" value="ECO:0007669"/>
    <property type="project" value="TreeGrafter"/>
</dbReference>
<dbReference type="Gene3D" id="3.40.50.2300">
    <property type="match status" value="2"/>
</dbReference>
<dbReference type="PANTHER" id="PTHR30146">
    <property type="entry name" value="LACI-RELATED TRANSCRIPTIONAL REPRESSOR"/>
    <property type="match status" value="1"/>
</dbReference>
<dbReference type="SMART" id="SM00354">
    <property type="entry name" value="HTH_LACI"/>
    <property type="match status" value="1"/>
</dbReference>
<dbReference type="GO" id="GO:0003700">
    <property type="term" value="F:DNA-binding transcription factor activity"/>
    <property type="evidence" value="ECO:0007669"/>
    <property type="project" value="TreeGrafter"/>
</dbReference>
<dbReference type="Gene3D" id="1.10.260.40">
    <property type="entry name" value="lambda repressor-like DNA-binding domains"/>
    <property type="match status" value="1"/>
</dbReference>
<dbReference type="InterPro" id="IPR025997">
    <property type="entry name" value="SBP_2_dom"/>
</dbReference>
<dbReference type="PANTHER" id="PTHR30146:SF152">
    <property type="entry name" value="TRANSCRIPTIONAL REGULATORY PROTEIN"/>
    <property type="match status" value="1"/>
</dbReference>
<evidence type="ECO:0000313" key="5">
    <source>
        <dbReference type="EMBL" id="SEG62908.1"/>
    </source>
</evidence>
<dbReference type="AlphaFoldDB" id="A0A1H6BQC7"/>
<dbReference type="EMBL" id="FNUZ01000008">
    <property type="protein sequence ID" value="SEG62908.1"/>
    <property type="molecule type" value="Genomic_DNA"/>
</dbReference>
<dbReference type="CDD" id="cd06307">
    <property type="entry name" value="PBP1_sugar_binding"/>
    <property type="match status" value="1"/>
</dbReference>
<dbReference type="PROSITE" id="PS50932">
    <property type="entry name" value="HTH_LACI_2"/>
    <property type="match status" value="1"/>
</dbReference>
<keyword evidence="6" id="KW-1185">Reference proteome</keyword>
<dbReference type="Proteomes" id="UP000236752">
    <property type="component" value="Unassembled WGS sequence"/>
</dbReference>
<organism evidence="5 6">
    <name type="scientific">Thalassococcus halodurans</name>
    <dbReference type="NCBI Taxonomy" id="373675"/>
    <lineage>
        <taxon>Bacteria</taxon>
        <taxon>Pseudomonadati</taxon>
        <taxon>Pseudomonadota</taxon>
        <taxon>Alphaproteobacteria</taxon>
        <taxon>Rhodobacterales</taxon>
        <taxon>Roseobacteraceae</taxon>
        <taxon>Thalassococcus</taxon>
    </lineage>
</organism>
<proteinExistence type="predicted"/>
<dbReference type="SUPFAM" id="SSF53822">
    <property type="entry name" value="Periplasmic binding protein-like I"/>
    <property type="match status" value="1"/>
</dbReference>
<evidence type="ECO:0000256" key="1">
    <source>
        <dbReference type="ARBA" id="ARBA00023015"/>
    </source>
</evidence>
<dbReference type="OrthoDB" id="9805774at2"/>
<keyword evidence="3" id="KW-0804">Transcription</keyword>
<dbReference type="InterPro" id="IPR028082">
    <property type="entry name" value="Peripla_BP_I"/>
</dbReference>
<reference evidence="5 6" key="1">
    <citation type="submission" date="2016-10" db="EMBL/GenBank/DDBJ databases">
        <authorList>
            <person name="de Groot N.N."/>
        </authorList>
    </citation>
    <scope>NUCLEOTIDE SEQUENCE [LARGE SCALE GENOMIC DNA]</scope>
    <source>
        <strain evidence="5 6">DSM 26915</strain>
    </source>
</reference>
<dbReference type="InterPro" id="IPR010982">
    <property type="entry name" value="Lambda_DNA-bd_dom_sf"/>
</dbReference>
<dbReference type="CDD" id="cd01392">
    <property type="entry name" value="HTH_LacI"/>
    <property type="match status" value="1"/>
</dbReference>
<evidence type="ECO:0000256" key="2">
    <source>
        <dbReference type="ARBA" id="ARBA00023125"/>
    </source>
</evidence>
<keyword evidence="1" id="KW-0805">Transcription regulation</keyword>
<keyword evidence="2" id="KW-0238">DNA-binding</keyword>
<evidence type="ECO:0000259" key="4">
    <source>
        <dbReference type="PROSITE" id="PS50932"/>
    </source>
</evidence>
<evidence type="ECO:0000313" key="6">
    <source>
        <dbReference type="Proteomes" id="UP000236752"/>
    </source>
</evidence>